<dbReference type="PANTHER" id="PTHR30035:SF3">
    <property type="entry name" value="INTERMEMBRANE PHOSPHOLIPID TRANSPORT SYSTEM LIPOPROTEIN MLAA"/>
    <property type="match status" value="1"/>
</dbReference>
<dbReference type="GO" id="GO:0120010">
    <property type="term" value="P:intermembrane phospholipid transfer"/>
    <property type="evidence" value="ECO:0007669"/>
    <property type="project" value="TreeGrafter"/>
</dbReference>
<comment type="similarity">
    <text evidence="1">Belongs to the MlaA family.</text>
</comment>
<dbReference type="PRINTS" id="PR01805">
    <property type="entry name" value="VACJLIPOPROT"/>
</dbReference>
<dbReference type="OrthoDB" id="9785326at2"/>
<evidence type="ECO:0000313" key="3">
    <source>
        <dbReference type="EMBL" id="RZU99289.1"/>
    </source>
</evidence>
<dbReference type="InterPro" id="IPR007428">
    <property type="entry name" value="MlaA"/>
</dbReference>
<dbReference type="Pfam" id="PF04333">
    <property type="entry name" value="MlaA"/>
    <property type="match status" value="1"/>
</dbReference>
<keyword evidence="2" id="KW-0732">Signal</keyword>
<evidence type="ECO:0000256" key="2">
    <source>
        <dbReference type="ARBA" id="ARBA00022729"/>
    </source>
</evidence>
<evidence type="ECO:0000313" key="4">
    <source>
        <dbReference type="Proteomes" id="UP000292298"/>
    </source>
</evidence>
<keyword evidence="3" id="KW-0449">Lipoprotein</keyword>
<evidence type="ECO:0000256" key="1">
    <source>
        <dbReference type="ARBA" id="ARBA00010634"/>
    </source>
</evidence>
<comment type="caution">
    <text evidence="3">The sequence shown here is derived from an EMBL/GenBank/DDBJ whole genome shotgun (WGS) entry which is preliminary data.</text>
</comment>
<accession>A0A4Q8D1Q3</accession>
<name>A0A4Q8D1Q3_9GAMM</name>
<protein>
    <submittedName>
        <fullName evidence="3">Phospholipid-binding lipoprotein MlaA</fullName>
    </submittedName>
</protein>
<keyword evidence="4" id="KW-1185">Reference proteome</keyword>
<dbReference type="GO" id="GO:0016020">
    <property type="term" value="C:membrane"/>
    <property type="evidence" value="ECO:0007669"/>
    <property type="project" value="InterPro"/>
</dbReference>
<dbReference type="EMBL" id="SHLI01000001">
    <property type="protein sequence ID" value="RZU99289.1"/>
    <property type="molecule type" value="Genomic_DNA"/>
</dbReference>
<reference evidence="3 4" key="1">
    <citation type="submission" date="2019-02" db="EMBL/GenBank/DDBJ databases">
        <title>Genomic Encyclopedia of Type Strains, Phase IV (KMG-IV): sequencing the most valuable type-strain genomes for metagenomic binning, comparative biology and taxonomic classification.</title>
        <authorList>
            <person name="Goeker M."/>
        </authorList>
    </citation>
    <scope>NUCLEOTIDE SEQUENCE [LARGE SCALE GENOMIC DNA]</scope>
    <source>
        <strain evidence="3 4">DSM 21056</strain>
    </source>
</reference>
<organism evidence="3 4">
    <name type="scientific">Spiribacter vilamensis</name>
    <dbReference type="NCBI Taxonomy" id="531306"/>
    <lineage>
        <taxon>Bacteria</taxon>
        <taxon>Pseudomonadati</taxon>
        <taxon>Pseudomonadota</taxon>
        <taxon>Gammaproteobacteria</taxon>
        <taxon>Chromatiales</taxon>
        <taxon>Ectothiorhodospiraceae</taxon>
        <taxon>Spiribacter</taxon>
    </lineage>
</organism>
<proteinExistence type="inferred from homology"/>
<gene>
    <name evidence="3" type="ORF">EV698_1574</name>
</gene>
<dbReference type="PANTHER" id="PTHR30035">
    <property type="entry name" value="LIPOPROTEIN VACJ-RELATED"/>
    <property type="match status" value="1"/>
</dbReference>
<sequence length="260" mass="28026">MINLSADRQSHSPLGRAFILLLLALVLSGCATGGGSSAGDPVEGFNRGVYDFNEGLDTYALEPASKGWTRVTSDGVRTSVDNFFTNLEAPGYVLNDLLQGKAVDAGRETVRFVVNSTVGLLGLFDPASAWLGLDGRAEDFGQTLGVWEVDSGPYLVLPLFGPSNARDVTQYPVAYYTNVLTYVTLDSLTFGALTALNVVNTRARLAGAARFRDDAAVDPYVFSRSAYGQYRRDQINDGEVSVEDDAYSDFFDDMEAEPAP</sequence>
<dbReference type="AlphaFoldDB" id="A0A4Q8D1Q3"/>
<dbReference type="RefSeq" id="WP_130503533.1">
    <property type="nucleotide sequence ID" value="NZ_SHLI01000001.1"/>
</dbReference>
<dbReference type="Proteomes" id="UP000292298">
    <property type="component" value="Unassembled WGS sequence"/>
</dbReference>